<evidence type="ECO:0000313" key="3">
    <source>
        <dbReference type="EMBL" id="SHL84406.1"/>
    </source>
</evidence>
<keyword evidence="3" id="KW-0808">Transferase</keyword>
<sequence>MAPSKNQYKIEAENFNLQQYLDRIKFSGEIELTIEGITKLMRSQLFSVPFENIDVQAGKVISLNGDDIVNQIVNLNRGGYCYQINGLFSLALQEIGIPHYYVAARPLVNPGQNAKTHLGIIATIENEDYLIDLGFGGNSIRQPLKLSEIGTEIQHDSDTFTLVKTEDNDYLLQILIAQEWTNLYSFDLSPQRWIDFKPANYYNYSHPDSVFTQKLIVVLQNPLGKKILSKNSLKSVTNGITELLSFEDEQLENILVSEFNLKVES</sequence>
<dbReference type="Pfam" id="PF00797">
    <property type="entry name" value="Acetyltransf_2"/>
    <property type="match status" value="1"/>
</dbReference>
<dbReference type="STRING" id="29534.SAMN05444366_1756"/>
<dbReference type="SUPFAM" id="SSF54001">
    <property type="entry name" value="Cysteine proteinases"/>
    <property type="match status" value="1"/>
</dbReference>
<dbReference type="GO" id="GO:0016407">
    <property type="term" value="F:acetyltransferase activity"/>
    <property type="evidence" value="ECO:0007669"/>
    <property type="project" value="InterPro"/>
</dbReference>
<dbReference type="RefSeq" id="WP_208857979.1">
    <property type="nucleotide sequence ID" value="NZ_FRBY01000002.1"/>
</dbReference>
<dbReference type="InterPro" id="IPR038765">
    <property type="entry name" value="Papain-like_cys_pep_sf"/>
</dbReference>
<dbReference type="InterPro" id="IPR001447">
    <property type="entry name" value="Arylamine_N-AcTrfase"/>
</dbReference>
<evidence type="ECO:0000256" key="2">
    <source>
        <dbReference type="RuleBase" id="RU003452"/>
    </source>
</evidence>
<protein>
    <submittedName>
        <fullName evidence="3">N-hydroxyarylamine O-acetyltransferase</fullName>
    </submittedName>
</protein>
<accession>A0A1M7DY73</accession>
<dbReference type="PANTHER" id="PTHR11786:SF0">
    <property type="entry name" value="ARYLAMINE N-ACETYLTRANSFERASE 4-RELATED"/>
    <property type="match status" value="1"/>
</dbReference>
<evidence type="ECO:0000313" key="4">
    <source>
        <dbReference type="Proteomes" id="UP000184121"/>
    </source>
</evidence>
<comment type="similarity">
    <text evidence="1 2">Belongs to the arylamine N-acetyltransferase family.</text>
</comment>
<dbReference type="Proteomes" id="UP000184121">
    <property type="component" value="Unassembled WGS sequence"/>
</dbReference>
<evidence type="ECO:0000256" key="1">
    <source>
        <dbReference type="ARBA" id="ARBA00006547"/>
    </source>
</evidence>
<gene>
    <name evidence="3" type="ORF">SAMN05444366_1756</name>
</gene>
<organism evidence="3 4">
    <name type="scientific">Flavobacterium saccharophilum</name>
    <dbReference type="NCBI Taxonomy" id="29534"/>
    <lineage>
        <taxon>Bacteria</taxon>
        <taxon>Pseudomonadati</taxon>
        <taxon>Bacteroidota</taxon>
        <taxon>Flavobacteriia</taxon>
        <taxon>Flavobacteriales</taxon>
        <taxon>Flavobacteriaceae</taxon>
        <taxon>Flavobacterium</taxon>
    </lineage>
</organism>
<keyword evidence="4" id="KW-1185">Reference proteome</keyword>
<reference evidence="4" key="1">
    <citation type="submission" date="2016-11" db="EMBL/GenBank/DDBJ databases">
        <authorList>
            <person name="Varghese N."/>
            <person name="Submissions S."/>
        </authorList>
    </citation>
    <scope>NUCLEOTIDE SEQUENCE [LARGE SCALE GENOMIC DNA]</scope>
    <source>
        <strain evidence="4">DSM 1811</strain>
    </source>
</reference>
<dbReference type="EMBL" id="FRBY01000002">
    <property type="protein sequence ID" value="SHL84406.1"/>
    <property type="molecule type" value="Genomic_DNA"/>
</dbReference>
<name>A0A1M7DY73_9FLAO</name>
<dbReference type="Gene3D" id="3.30.2140.20">
    <property type="match status" value="1"/>
</dbReference>
<dbReference type="InterPro" id="IPR053710">
    <property type="entry name" value="Arylamine_NAT_domain_sf"/>
</dbReference>
<dbReference type="PRINTS" id="PR01543">
    <property type="entry name" value="ANATRNSFRASE"/>
</dbReference>
<dbReference type="PANTHER" id="PTHR11786">
    <property type="entry name" value="N-HYDROXYARYLAMINE O-ACETYLTRANSFERASE"/>
    <property type="match status" value="1"/>
</dbReference>
<dbReference type="AlphaFoldDB" id="A0A1M7DY73"/>
<proteinExistence type="inferred from homology"/>